<proteinExistence type="predicted"/>
<dbReference type="InterPro" id="IPR013325">
    <property type="entry name" value="RNA_pol_sigma_r2"/>
</dbReference>
<feature type="domain" description="RNA polymerase sigma-70 region 2" evidence="5">
    <location>
        <begin position="30"/>
        <end position="91"/>
    </location>
</feature>
<feature type="compositionally biased region" description="Gly residues" evidence="4">
    <location>
        <begin position="437"/>
        <end position="452"/>
    </location>
</feature>
<keyword evidence="2" id="KW-0731">Sigma factor</keyword>
<feature type="compositionally biased region" description="Basic and acidic residues" evidence="4">
    <location>
        <begin position="417"/>
        <end position="432"/>
    </location>
</feature>
<dbReference type="EMBL" id="JAGEOK010000014">
    <property type="protein sequence ID" value="MBO2440327.1"/>
    <property type="molecule type" value="Genomic_DNA"/>
</dbReference>
<feature type="region of interest" description="Disordered" evidence="4">
    <location>
        <begin position="197"/>
        <end position="269"/>
    </location>
</feature>
<comment type="caution">
    <text evidence="6">The sequence shown here is derived from an EMBL/GenBank/DDBJ whole genome shotgun (WGS) entry which is preliminary data.</text>
</comment>
<feature type="compositionally biased region" description="Pro residues" evidence="4">
    <location>
        <begin position="475"/>
        <end position="486"/>
    </location>
</feature>
<dbReference type="InterPro" id="IPR007627">
    <property type="entry name" value="RNA_pol_sigma70_r2"/>
</dbReference>
<evidence type="ECO:0000259" key="5">
    <source>
        <dbReference type="Pfam" id="PF04542"/>
    </source>
</evidence>
<evidence type="ECO:0000313" key="7">
    <source>
        <dbReference type="Proteomes" id="UP000666915"/>
    </source>
</evidence>
<keyword evidence="1" id="KW-0805">Transcription regulation</keyword>
<dbReference type="Gene3D" id="1.10.1740.10">
    <property type="match status" value="1"/>
</dbReference>
<evidence type="ECO:0000256" key="3">
    <source>
        <dbReference type="ARBA" id="ARBA00023163"/>
    </source>
</evidence>
<reference evidence="6 7" key="1">
    <citation type="submission" date="2021-03" db="EMBL/GenBank/DDBJ databases">
        <authorList>
            <person name="Kanchanasin P."/>
            <person name="Saeng-In P."/>
            <person name="Phongsopitanun W."/>
            <person name="Yuki M."/>
            <person name="Kudo T."/>
            <person name="Ohkuma M."/>
            <person name="Tanasupawat S."/>
        </authorList>
    </citation>
    <scope>NUCLEOTIDE SEQUENCE [LARGE SCALE GENOMIC DNA]</scope>
    <source>
        <strain evidence="6 7">L46</strain>
    </source>
</reference>
<accession>A0ABS3R2U2</accession>
<organism evidence="6 7">
    <name type="scientific">Actinomadura nitritigenes</name>
    <dbReference type="NCBI Taxonomy" id="134602"/>
    <lineage>
        <taxon>Bacteria</taxon>
        <taxon>Bacillati</taxon>
        <taxon>Actinomycetota</taxon>
        <taxon>Actinomycetes</taxon>
        <taxon>Streptosporangiales</taxon>
        <taxon>Thermomonosporaceae</taxon>
        <taxon>Actinomadura</taxon>
    </lineage>
</organism>
<feature type="compositionally biased region" description="Low complexity" evidence="4">
    <location>
        <begin position="463"/>
        <end position="474"/>
    </location>
</feature>
<dbReference type="PANTHER" id="PTHR43133">
    <property type="entry name" value="RNA POLYMERASE ECF-TYPE SIGMA FACTO"/>
    <property type="match status" value="1"/>
</dbReference>
<dbReference type="Pfam" id="PF04542">
    <property type="entry name" value="Sigma70_r2"/>
    <property type="match status" value="1"/>
</dbReference>
<dbReference type="SUPFAM" id="SSF88946">
    <property type="entry name" value="Sigma2 domain of RNA polymerase sigma factors"/>
    <property type="match status" value="1"/>
</dbReference>
<protein>
    <submittedName>
        <fullName evidence="6">Sigma-70 family RNA polymerase sigma factor</fullName>
    </submittedName>
</protein>
<dbReference type="Proteomes" id="UP000666915">
    <property type="component" value="Unassembled WGS sequence"/>
</dbReference>
<feature type="region of interest" description="Disordered" evidence="4">
    <location>
        <begin position="412"/>
        <end position="490"/>
    </location>
</feature>
<feature type="compositionally biased region" description="Acidic residues" evidence="4">
    <location>
        <begin position="240"/>
        <end position="253"/>
    </location>
</feature>
<keyword evidence="7" id="KW-1185">Reference proteome</keyword>
<dbReference type="InterPro" id="IPR014284">
    <property type="entry name" value="RNA_pol_sigma-70_dom"/>
</dbReference>
<evidence type="ECO:0000256" key="1">
    <source>
        <dbReference type="ARBA" id="ARBA00023015"/>
    </source>
</evidence>
<evidence type="ECO:0000256" key="4">
    <source>
        <dbReference type="SAM" id="MobiDB-lite"/>
    </source>
</evidence>
<evidence type="ECO:0000256" key="2">
    <source>
        <dbReference type="ARBA" id="ARBA00023082"/>
    </source>
</evidence>
<dbReference type="NCBIfam" id="TIGR02937">
    <property type="entry name" value="sigma70-ECF"/>
    <property type="match status" value="1"/>
</dbReference>
<dbReference type="RefSeq" id="WP_208268713.1">
    <property type="nucleotide sequence ID" value="NZ_BAAAGM010000074.1"/>
</dbReference>
<keyword evidence="3" id="KW-0804">Transcription</keyword>
<evidence type="ECO:0000313" key="6">
    <source>
        <dbReference type="EMBL" id="MBO2440327.1"/>
    </source>
</evidence>
<dbReference type="PANTHER" id="PTHR43133:SF62">
    <property type="entry name" value="RNA POLYMERASE SIGMA FACTOR SIGZ"/>
    <property type="match status" value="1"/>
</dbReference>
<gene>
    <name evidence="6" type="ORF">J4557_22625</name>
</gene>
<sequence>MPRLSPSEDVADRKLVQGLNEGDEAALGTLYDEYGERLYDYALSMTGDEKTAADIVHDTFIDACRRAPRMRDHLHLSSWLYGSARRRCIRRGRPRHLYWDRDAEFSDTPFLDRADAGDVSGWPPSAELHRLLRACLDALDPVDQEAVLMAFRHDLRPARLGAALGMSGRRAAARVRQGGAAMEAALAAEVVRTAGSCAGSTAPVPEPDGEEPSEESRSAAIAVLAARTPPVKPPPGPEVPEAEDHQDPEDGPEAADGASGAPREGARRGPLSAALWRTFHRRGEAGAETPAADPSLAEHAEGCPACRARGLVRAAPLLRRAPAPVLPAALRHRVMHTATDPELAGYRADIAARGGPLTPEGLPSQPDVPSPFTRRWLFTGGGMAGALVAAVVAALLMGPGIGGGTLSWPPFLNQPSIKHDGGHGGGGKEHGGHRSGAPGGPGGPSGTPGGPSGAPVQPQTDGKSPSTPATSAPPTSAPPTPKPPARPGVLVVNPGTVEMYGTKTAQVRLSARNGPVTWTAMTSNGELVLSQMQGGVAKGGTAYVTVTLRTALIGLPGQGTLTFTDSEGAAHQVTVKWGASLL</sequence>
<dbReference type="InterPro" id="IPR039425">
    <property type="entry name" value="RNA_pol_sigma-70-like"/>
</dbReference>
<name>A0ABS3R2U2_9ACTN</name>